<keyword evidence="7" id="KW-1185">Reference proteome</keyword>
<dbReference type="InterPro" id="IPR011057">
    <property type="entry name" value="Mss4-like_sf"/>
</dbReference>
<gene>
    <name evidence="6" type="ORF">DEA8626_00844</name>
</gene>
<dbReference type="Gene3D" id="3.90.1590.10">
    <property type="entry name" value="glutathione-dependent formaldehyde- activating enzyme (gfa)"/>
    <property type="match status" value="1"/>
</dbReference>
<comment type="similarity">
    <text evidence="1">Belongs to the Gfa family.</text>
</comment>
<dbReference type="GO" id="GO:0016846">
    <property type="term" value="F:carbon-sulfur lyase activity"/>
    <property type="evidence" value="ECO:0007669"/>
    <property type="project" value="InterPro"/>
</dbReference>
<dbReference type="PROSITE" id="PS51891">
    <property type="entry name" value="CENP_V_GFA"/>
    <property type="match status" value="1"/>
</dbReference>
<evidence type="ECO:0000256" key="2">
    <source>
        <dbReference type="ARBA" id="ARBA00022723"/>
    </source>
</evidence>
<evidence type="ECO:0000256" key="4">
    <source>
        <dbReference type="ARBA" id="ARBA00023239"/>
    </source>
</evidence>
<keyword evidence="4" id="KW-0456">Lyase</keyword>
<accession>A0A2R8B3Y3</accession>
<dbReference type="PANTHER" id="PTHR33337">
    <property type="entry name" value="GFA DOMAIN-CONTAINING PROTEIN"/>
    <property type="match status" value="1"/>
</dbReference>
<organism evidence="6 7">
    <name type="scientific">Albidovulum aquaemixtae</name>
    <dbReference type="NCBI Taxonomy" id="1542388"/>
    <lineage>
        <taxon>Bacteria</taxon>
        <taxon>Pseudomonadati</taxon>
        <taxon>Pseudomonadota</taxon>
        <taxon>Alphaproteobacteria</taxon>
        <taxon>Rhodobacterales</taxon>
        <taxon>Paracoccaceae</taxon>
        <taxon>Albidovulum</taxon>
    </lineage>
</organism>
<dbReference type="InterPro" id="IPR006913">
    <property type="entry name" value="CENP-V/GFA"/>
</dbReference>
<sequence length="144" mass="15295">MSNAALSGTCLCGACAFTAAPVGKSAGACHCGMCRRWSGGIYLAVDCGESVEFAKGAPVVAYKGSSWGERLFCRECGSSLVWQTQDGRNQHVSIQTFEDPGRFVVDSEIFIDRKPNSYALADVARAMTEAEVFAMFASKSEGGQ</sequence>
<evidence type="ECO:0000256" key="1">
    <source>
        <dbReference type="ARBA" id="ARBA00005495"/>
    </source>
</evidence>
<dbReference type="GO" id="GO:0046872">
    <property type="term" value="F:metal ion binding"/>
    <property type="evidence" value="ECO:0007669"/>
    <property type="project" value="UniProtKB-KW"/>
</dbReference>
<feature type="domain" description="CENP-V/GFA" evidence="5">
    <location>
        <begin position="6"/>
        <end position="119"/>
    </location>
</feature>
<dbReference type="SUPFAM" id="SSF51316">
    <property type="entry name" value="Mss4-like"/>
    <property type="match status" value="1"/>
</dbReference>
<dbReference type="OrthoDB" id="9807246at2"/>
<dbReference type="EMBL" id="OMOQ01000001">
    <property type="protein sequence ID" value="SPH17326.1"/>
    <property type="molecule type" value="Genomic_DNA"/>
</dbReference>
<evidence type="ECO:0000256" key="3">
    <source>
        <dbReference type="ARBA" id="ARBA00022833"/>
    </source>
</evidence>
<keyword evidence="3" id="KW-0862">Zinc</keyword>
<proteinExistence type="inferred from homology"/>
<evidence type="ECO:0000313" key="6">
    <source>
        <dbReference type="EMBL" id="SPH17326.1"/>
    </source>
</evidence>
<dbReference type="AlphaFoldDB" id="A0A2R8B3Y3"/>
<reference evidence="6 7" key="1">
    <citation type="submission" date="2018-03" db="EMBL/GenBank/DDBJ databases">
        <authorList>
            <person name="Keele B.F."/>
        </authorList>
    </citation>
    <scope>NUCLEOTIDE SEQUENCE [LARGE SCALE GENOMIC DNA]</scope>
    <source>
        <strain evidence="6 7">CECT 8626</strain>
    </source>
</reference>
<protein>
    <recommendedName>
        <fullName evidence="5">CENP-V/GFA domain-containing protein</fullName>
    </recommendedName>
</protein>
<evidence type="ECO:0000259" key="5">
    <source>
        <dbReference type="PROSITE" id="PS51891"/>
    </source>
</evidence>
<dbReference type="PANTHER" id="PTHR33337:SF40">
    <property type="entry name" value="CENP-V_GFA DOMAIN-CONTAINING PROTEIN-RELATED"/>
    <property type="match status" value="1"/>
</dbReference>
<dbReference type="Proteomes" id="UP000244924">
    <property type="component" value="Unassembled WGS sequence"/>
</dbReference>
<name>A0A2R8B3Y3_9RHOB</name>
<keyword evidence="2" id="KW-0479">Metal-binding</keyword>
<evidence type="ECO:0000313" key="7">
    <source>
        <dbReference type="Proteomes" id="UP000244924"/>
    </source>
</evidence>
<dbReference type="RefSeq" id="WP_108851783.1">
    <property type="nucleotide sequence ID" value="NZ_OMOQ01000001.1"/>
</dbReference>
<dbReference type="Pfam" id="PF04828">
    <property type="entry name" value="GFA"/>
    <property type="match status" value="1"/>
</dbReference>